<dbReference type="InterPro" id="IPR001764">
    <property type="entry name" value="Glyco_hydro_3_N"/>
</dbReference>
<dbReference type="SUPFAM" id="SSF51445">
    <property type="entry name" value="(Trans)glycosidases"/>
    <property type="match status" value="1"/>
</dbReference>
<comment type="similarity">
    <text evidence="1">Belongs to the glycosyl hydrolase 3 family.</text>
</comment>
<evidence type="ECO:0000256" key="3">
    <source>
        <dbReference type="ARBA" id="ARBA00023295"/>
    </source>
</evidence>
<dbReference type="InterPro" id="IPR036962">
    <property type="entry name" value="Glyco_hydro_3_N_sf"/>
</dbReference>
<dbReference type="Gene3D" id="3.20.20.300">
    <property type="entry name" value="Glycoside hydrolase, family 3, N-terminal domain"/>
    <property type="match status" value="1"/>
</dbReference>
<keyword evidence="6" id="KW-1185">Reference proteome</keyword>
<keyword evidence="2 5" id="KW-0378">Hydrolase</keyword>
<proteinExistence type="inferred from homology"/>
<protein>
    <submittedName>
        <fullName evidence="5">Glycoside hydrolase family 3</fullName>
    </submittedName>
</protein>
<dbReference type="Proteomes" id="UP000275925">
    <property type="component" value="Unassembled WGS sequence"/>
</dbReference>
<dbReference type="PANTHER" id="PTHR30480">
    <property type="entry name" value="BETA-HEXOSAMINIDASE-RELATED"/>
    <property type="match status" value="1"/>
</dbReference>
<comment type="caution">
    <text evidence="5">The sequence shown here is derived from an EMBL/GenBank/DDBJ whole genome shotgun (WGS) entry which is preliminary data.</text>
</comment>
<keyword evidence="3" id="KW-0326">Glycosidase</keyword>
<reference evidence="5 6" key="1">
    <citation type="journal article" date="2019" name="ISME J.">
        <title>Genome analyses of uncultured TG2/ZB3 bacteria in 'Margulisbacteria' specifically attached to ectosymbiotic spirochetes of protists in the termite gut.</title>
        <authorList>
            <person name="Utami Y.D."/>
            <person name="Kuwahara H."/>
            <person name="Igai K."/>
            <person name="Murakami T."/>
            <person name="Sugaya K."/>
            <person name="Morikawa T."/>
            <person name="Nagura Y."/>
            <person name="Yuki M."/>
            <person name="Deevong P."/>
            <person name="Inoue T."/>
            <person name="Kihara K."/>
            <person name="Lo N."/>
            <person name="Yamada A."/>
            <person name="Ohkuma M."/>
            <person name="Hongoh Y."/>
        </authorList>
    </citation>
    <scope>NUCLEOTIDE SEQUENCE [LARGE SCALE GENOMIC DNA]</scope>
    <source>
        <strain evidence="5">NkOx7-02</strain>
    </source>
</reference>
<evidence type="ECO:0000313" key="6">
    <source>
        <dbReference type="Proteomes" id="UP000275925"/>
    </source>
</evidence>
<dbReference type="EMBL" id="BGZO01000172">
    <property type="protein sequence ID" value="GBR77283.1"/>
    <property type="molecule type" value="Genomic_DNA"/>
</dbReference>
<evidence type="ECO:0000256" key="1">
    <source>
        <dbReference type="ARBA" id="ARBA00005336"/>
    </source>
</evidence>
<organism evidence="5 6">
    <name type="scientific">Candidatus Termititenax persephonae</name>
    <dbReference type="NCBI Taxonomy" id="2218525"/>
    <lineage>
        <taxon>Bacteria</taxon>
        <taxon>Bacillati</taxon>
        <taxon>Candidatus Margulisiibacteriota</taxon>
        <taxon>Candidatus Termititenacia</taxon>
        <taxon>Candidatus Termititenacales</taxon>
        <taxon>Candidatus Termititenacaceae</taxon>
        <taxon>Candidatus Termititenax</taxon>
    </lineage>
</organism>
<dbReference type="GO" id="GO:0004553">
    <property type="term" value="F:hydrolase activity, hydrolyzing O-glycosyl compounds"/>
    <property type="evidence" value="ECO:0007669"/>
    <property type="project" value="InterPro"/>
</dbReference>
<feature type="domain" description="Glycoside hydrolase family 3 N-terminal" evidence="4">
    <location>
        <begin position="37"/>
        <end position="191"/>
    </location>
</feature>
<accession>A0A388TJ01</accession>
<gene>
    <name evidence="5" type="ORF">NO2_1688</name>
</gene>
<name>A0A388TJ01_9BACT</name>
<dbReference type="PANTHER" id="PTHR30480:SF16">
    <property type="entry name" value="GLYCOSIDE HYDROLASE FAMILY 3 DOMAIN PROTEIN"/>
    <property type="match status" value="1"/>
</dbReference>
<feature type="non-terminal residue" evidence="5">
    <location>
        <position position="196"/>
    </location>
</feature>
<dbReference type="InterPro" id="IPR017853">
    <property type="entry name" value="GH"/>
</dbReference>
<dbReference type="InterPro" id="IPR050226">
    <property type="entry name" value="NagZ_Beta-hexosaminidase"/>
</dbReference>
<dbReference type="Pfam" id="PF00933">
    <property type="entry name" value="Glyco_hydro_3"/>
    <property type="match status" value="1"/>
</dbReference>
<evidence type="ECO:0000259" key="4">
    <source>
        <dbReference type="Pfam" id="PF00933"/>
    </source>
</evidence>
<dbReference type="GO" id="GO:0005975">
    <property type="term" value="P:carbohydrate metabolic process"/>
    <property type="evidence" value="ECO:0007669"/>
    <property type="project" value="InterPro"/>
</dbReference>
<evidence type="ECO:0000256" key="2">
    <source>
        <dbReference type="ARBA" id="ARBA00022801"/>
    </source>
</evidence>
<dbReference type="AlphaFoldDB" id="A0A388TJ01"/>
<evidence type="ECO:0000313" key="5">
    <source>
        <dbReference type="EMBL" id="GBR77283.1"/>
    </source>
</evidence>
<dbReference type="GO" id="GO:0009254">
    <property type="term" value="P:peptidoglycan turnover"/>
    <property type="evidence" value="ECO:0007669"/>
    <property type="project" value="TreeGrafter"/>
</dbReference>
<sequence length="196" mass="21342">MTGSRQMTVRTRGWPRQTLLLLGVLSVLALAREYSPEEKMAQLFILGFPGRSPAEFAAFVSGNHWGGYIFYEDINITGAAQAAELLRGIAAPPGDTKIKPFLAVDMEGGGWQLAKAGVENDLVYFASPRSMARADEPTRKDWAARLAAYTKSLGFNLNLAPVIDVDRSPSGDSRSWGGEADVVIENGRLFLDQHQA</sequence>